<accession>A0A8D8FGB6</accession>
<protein>
    <submittedName>
        <fullName evidence="2">(northern house mosquito) hypothetical protein</fullName>
    </submittedName>
</protein>
<evidence type="ECO:0000256" key="1">
    <source>
        <dbReference type="SAM" id="MobiDB-lite"/>
    </source>
</evidence>
<feature type="compositionally biased region" description="Basic residues" evidence="1">
    <location>
        <begin position="29"/>
        <end position="43"/>
    </location>
</feature>
<proteinExistence type="predicted"/>
<feature type="region of interest" description="Disordered" evidence="1">
    <location>
        <begin position="19"/>
        <end position="96"/>
    </location>
</feature>
<sequence>MKISCRTFWDRTVALRAGRPKVTSSKNRPLARTRAAARPRRRATSGCRRCCRSYRSTWSTAPSSPSRSCGRSRKSNQSPLRARPSTNASDTRWTTRNCLRNAPRETILHRRRRIRRIVEGGTLAT</sequence>
<name>A0A8D8FGB6_CULPI</name>
<feature type="compositionally biased region" description="Polar residues" evidence="1">
    <location>
        <begin position="76"/>
        <end position="96"/>
    </location>
</feature>
<dbReference type="EMBL" id="HBUE01062900">
    <property type="protein sequence ID" value="CAG6469393.1"/>
    <property type="molecule type" value="Transcribed_RNA"/>
</dbReference>
<feature type="compositionally biased region" description="Low complexity" evidence="1">
    <location>
        <begin position="53"/>
        <end position="69"/>
    </location>
</feature>
<dbReference type="AlphaFoldDB" id="A0A8D8FGB6"/>
<organism evidence="2">
    <name type="scientific">Culex pipiens</name>
    <name type="common">House mosquito</name>
    <dbReference type="NCBI Taxonomy" id="7175"/>
    <lineage>
        <taxon>Eukaryota</taxon>
        <taxon>Metazoa</taxon>
        <taxon>Ecdysozoa</taxon>
        <taxon>Arthropoda</taxon>
        <taxon>Hexapoda</taxon>
        <taxon>Insecta</taxon>
        <taxon>Pterygota</taxon>
        <taxon>Neoptera</taxon>
        <taxon>Endopterygota</taxon>
        <taxon>Diptera</taxon>
        <taxon>Nematocera</taxon>
        <taxon>Culicoidea</taxon>
        <taxon>Culicidae</taxon>
        <taxon>Culicinae</taxon>
        <taxon>Culicini</taxon>
        <taxon>Culex</taxon>
        <taxon>Culex</taxon>
    </lineage>
</organism>
<reference evidence="2" key="1">
    <citation type="submission" date="2021-05" db="EMBL/GenBank/DDBJ databases">
        <authorList>
            <person name="Alioto T."/>
            <person name="Alioto T."/>
            <person name="Gomez Garrido J."/>
        </authorList>
    </citation>
    <scope>NUCLEOTIDE SEQUENCE</scope>
</reference>
<dbReference type="EMBL" id="HBUE01062901">
    <property type="protein sequence ID" value="CAG6469394.1"/>
    <property type="molecule type" value="Transcribed_RNA"/>
</dbReference>
<evidence type="ECO:0000313" key="2">
    <source>
        <dbReference type="EMBL" id="CAG6469393.1"/>
    </source>
</evidence>